<reference evidence="1 2" key="1">
    <citation type="submission" date="2015-12" db="EMBL/GenBank/DDBJ databases">
        <title>Diversity of Burkholderia near neighbor genomes.</title>
        <authorList>
            <person name="Sahl J."/>
            <person name="Wagner D."/>
            <person name="Keim P."/>
        </authorList>
    </citation>
    <scope>NUCLEOTIDE SEQUENCE [LARGE SCALE GENOMIC DNA]</scope>
    <source>
        <strain evidence="1 2">BDU8</strain>
    </source>
</reference>
<dbReference type="PANTHER" id="PTHR14097">
    <property type="entry name" value="OXIDOREDUCTASE HTATIP2"/>
    <property type="match status" value="1"/>
</dbReference>
<dbReference type="RefSeq" id="WP_066486636.1">
    <property type="nucleotide sequence ID" value="NZ_CP013388.1"/>
</dbReference>
<dbReference type="Gene3D" id="3.40.50.720">
    <property type="entry name" value="NAD(P)-binding Rossmann-like Domain"/>
    <property type="match status" value="1"/>
</dbReference>
<protein>
    <submittedName>
        <fullName evidence="1">NAD-dependent dehydratase</fullName>
    </submittedName>
</protein>
<sequence>MKLLLVGSTGLVGRHVLDLALAEPRVDSVVALARRALPAHPKLQAPRVDFDHLPEDAPWWRADAVICTLGTTMRAAGSQSAFRRVDHDYPLAVARIARQHGTPAYVLNSAVGADASSRFFYSRVKGELERDLAGLGFASLTAVRPGLIGGHRDEFRLGERAAVCALTLFGPLLPRGWRLNPAPRIARALIEAALNPEPGMHVVASDRLT</sequence>
<dbReference type="AlphaFoldDB" id="A0A1B4FUZ8"/>
<dbReference type="PANTHER" id="PTHR14097:SF7">
    <property type="entry name" value="OXIDOREDUCTASE HTATIP2"/>
    <property type="match status" value="1"/>
</dbReference>
<dbReference type="SUPFAM" id="SSF51735">
    <property type="entry name" value="NAD(P)-binding Rossmann-fold domains"/>
    <property type="match status" value="1"/>
</dbReference>
<gene>
    <name evidence="1" type="ORF">WS71_09500</name>
</gene>
<name>A0A1B4FUZ8_9BURK</name>
<proteinExistence type="predicted"/>
<dbReference type="EMBL" id="CP013388">
    <property type="protein sequence ID" value="AOJ07517.1"/>
    <property type="molecule type" value="Genomic_DNA"/>
</dbReference>
<evidence type="ECO:0000313" key="2">
    <source>
        <dbReference type="Proteomes" id="UP000067711"/>
    </source>
</evidence>
<dbReference type="InterPro" id="IPR036291">
    <property type="entry name" value="NAD(P)-bd_dom_sf"/>
</dbReference>
<accession>A0A1B4FUZ8</accession>
<organism evidence="1 2">
    <name type="scientific">Burkholderia mayonis</name>
    <dbReference type="NCBI Taxonomy" id="1385591"/>
    <lineage>
        <taxon>Bacteria</taxon>
        <taxon>Pseudomonadati</taxon>
        <taxon>Pseudomonadota</taxon>
        <taxon>Betaproteobacteria</taxon>
        <taxon>Burkholderiales</taxon>
        <taxon>Burkholderiaceae</taxon>
        <taxon>Burkholderia</taxon>
        <taxon>pseudomallei group</taxon>
    </lineage>
</organism>
<evidence type="ECO:0000313" key="1">
    <source>
        <dbReference type="EMBL" id="AOJ07517.1"/>
    </source>
</evidence>
<dbReference type="Proteomes" id="UP000067711">
    <property type="component" value="Chromosome 2"/>
</dbReference>